<proteinExistence type="predicted"/>
<evidence type="ECO:0000256" key="2">
    <source>
        <dbReference type="ARBA" id="ARBA00023125"/>
    </source>
</evidence>
<dbReference type="Proteomes" id="UP000185598">
    <property type="component" value="Unassembled WGS sequence"/>
</dbReference>
<name>A0A1Q9A9A6_9HYPH</name>
<gene>
    <name evidence="6" type="ORF">BJF91_15505</name>
    <name evidence="5" type="ORF">GGQ71_004114</name>
</gene>
<keyword evidence="7" id="KW-1185">Reference proteome</keyword>
<dbReference type="PANTHER" id="PTHR43537">
    <property type="entry name" value="TRANSCRIPTIONAL REGULATOR, GNTR FAMILY"/>
    <property type="match status" value="1"/>
</dbReference>
<reference evidence="6 7" key="1">
    <citation type="submission" date="2016-09" db="EMBL/GenBank/DDBJ databases">
        <title>Rhizobium oryziradicis sp. nov., isolated from the root of rice.</title>
        <authorList>
            <person name="Zhao J."/>
            <person name="Zhang X."/>
        </authorList>
    </citation>
    <scope>NUCLEOTIDE SEQUENCE [LARGE SCALE GENOMIC DNA]</scope>
    <source>
        <strain evidence="6 7">14971</strain>
    </source>
</reference>
<comment type="caution">
    <text evidence="6">The sequence shown here is derived from an EMBL/GenBank/DDBJ whole genome shotgun (WGS) entry which is preliminary data.</text>
</comment>
<dbReference type="SMART" id="SM00895">
    <property type="entry name" value="FCD"/>
    <property type="match status" value="1"/>
</dbReference>
<protein>
    <submittedName>
        <fullName evidence="5">DNA-binding GntR family transcriptional regulator</fullName>
    </submittedName>
</protein>
<evidence type="ECO:0000256" key="3">
    <source>
        <dbReference type="ARBA" id="ARBA00023163"/>
    </source>
</evidence>
<organism evidence="6 7">
    <name type="scientific">Allorhizobium taibaishanense</name>
    <dbReference type="NCBI Taxonomy" id="887144"/>
    <lineage>
        <taxon>Bacteria</taxon>
        <taxon>Pseudomonadati</taxon>
        <taxon>Pseudomonadota</taxon>
        <taxon>Alphaproteobacteria</taxon>
        <taxon>Hyphomicrobiales</taxon>
        <taxon>Rhizobiaceae</taxon>
        <taxon>Rhizobium/Agrobacterium group</taxon>
        <taxon>Allorhizobium</taxon>
    </lineage>
</organism>
<keyword evidence="3" id="KW-0804">Transcription</keyword>
<sequence>MKSNALYKRSYNSCLDLIGALAPGERLASEPALAKALGISRTTLRAVLAEMDRQGLIQIEAGIKRLLRAPCPEDYLAGIDLEPLSAMVERKFMAWMAGPDCHPGKPINGLDLARQFAVSTSAIRDCLNRFSHFGLLERQSNGRWTALGLTVDFVSELFDMRELMELRAVDRFVTLPKEHPAWAALSDIEQAHHALQHDFDRRYRDFSELDDRLHRLVNGVAPNRFLGNIQGVMSVIFHYHYQWNKRDEKERNRVAIVEHLAYIAGMKSGNGEQARQACALHLHTARATLLSSIKA</sequence>
<evidence type="ECO:0000313" key="6">
    <source>
        <dbReference type="EMBL" id="OLP51460.1"/>
    </source>
</evidence>
<dbReference type="Gene3D" id="1.10.10.10">
    <property type="entry name" value="Winged helix-like DNA-binding domain superfamily/Winged helix DNA-binding domain"/>
    <property type="match status" value="1"/>
</dbReference>
<dbReference type="InterPro" id="IPR036388">
    <property type="entry name" value="WH-like_DNA-bd_sf"/>
</dbReference>
<dbReference type="PRINTS" id="PR00035">
    <property type="entry name" value="HTHGNTR"/>
</dbReference>
<dbReference type="SUPFAM" id="SSF48008">
    <property type="entry name" value="GntR ligand-binding domain-like"/>
    <property type="match status" value="1"/>
</dbReference>
<dbReference type="InterPro" id="IPR000524">
    <property type="entry name" value="Tscrpt_reg_HTH_GntR"/>
</dbReference>
<keyword evidence="2 5" id="KW-0238">DNA-binding</keyword>
<evidence type="ECO:0000259" key="4">
    <source>
        <dbReference type="PROSITE" id="PS50949"/>
    </source>
</evidence>
<dbReference type="SUPFAM" id="SSF46785">
    <property type="entry name" value="Winged helix' DNA-binding domain"/>
    <property type="match status" value="1"/>
</dbReference>
<accession>A0A1Q9A9A6</accession>
<dbReference type="Gene3D" id="1.20.120.530">
    <property type="entry name" value="GntR ligand-binding domain-like"/>
    <property type="match status" value="1"/>
</dbReference>
<dbReference type="GO" id="GO:0003700">
    <property type="term" value="F:DNA-binding transcription factor activity"/>
    <property type="evidence" value="ECO:0007669"/>
    <property type="project" value="InterPro"/>
</dbReference>
<dbReference type="InterPro" id="IPR008920">
    <property type="entry name" value="TF_FadR/GntR_C"/>
</dbReference>
<dbReference type="RefSeq" id="WP_075613151.1">
    <property type="nucleotide sequence ID" value="NZ_JACIED010000006.1"/>
</dbReference>
<dbReference type="EMBL" id="MKIN01000019">
    <property type="protein sequence ID" value="OLP51460.1"/>
    <property type="molecule type" value="Genomic_DNA"/>
</dbReference>
<dbReference type="PANTHER" id="PTHR43537:SF51">
    <property type="entry name" value="HTH-TYPE TRANSCRIPTIONAL REGULATOR LGOR-RELATED"/>
    <property type="match status" value="1"/>
</dbReference>
<dbReference type="AlphaFoldDB" id="A0A1Q9A9A6"/>
<dbReference type="OrthoDB" id="9799812at2"/>
<reference evidence="5 8" key="2">
    <citation type="submission" date="2020-08" db="EMBL/GenBank/DDBJ databases">
        <title>Genomic Encyclopedia of Type Strains, Phase IV (KMG-IV): sequencing the most valuable type-strain genomes for metagenomic binning, comparative biology and taxonomic classification.</title>
        <authorList>
            <person name="Goeker M."/>
        </authorList>
    </citation>
    <scope>NUCLEOTIDE SEQUENCE [LARGE SCALE GENOMIC DNA]</scope>
    <source>
        <strain evidence="5 8">DSM 100021</strain>
    </source>
</reference>
<dbReference type="GO" id="GO:0003677">
    <property type="term" value="F:DNA binding"/>
    <property type="evidence" value="ECO:0007669"/>
    <property type="project" value="UniProtKB-KW"/>
</dbReference>
<dbReference type="Pfam" id="PF07729">
    <property type="entry name" value="FCD"/>
    <property type="match status" value="1"/>
</dbReference>
<feature type="domain" description="HTH gntR-type" evidence="4">
    <location>
        <begin position="2"/>
        <end position="70"/>
    </location>
</feature>
<dbReference type="Pfam" id="PF00392">
    <property type="entry name" value="GntR"/>
    <property type="match status" value="1"/>
</dbReference>
<evidence type="ECO:0000313" key="8">
    <source>
        <dbReference type="Proteomes" id="UP000544107"/>
    </source>
</evidence>
<dbReference type="InterPro" id="IPR036390">
    <property type="entry name" value="WH_DNA-bd_sf"/>
</dbReference>
<evidence type="ECO:0000313" key="5">
    <source>
        <dbReference type="EMBL" id="MBB4009817.1"/>
    </source>
</evidence>
<dbReference type="EMBL" id="JACIED010000006">
    <property type="protein sequence ID" value="MBB4009817.1"/>
    <property type="molecule type" value="Genomic_DNA"/>
</dbReference>
<dbReference type="Proteomes" id="UP000544107">
    <property type="component" value="Unassembled WGS sequence"/>
</dbReference>
<dbReference type="STRING" id="887144.BJF91_15505"/>
<keyword evidence="1" id="KW-0805">Transcription regulation</keyword>
<evidence type="ECO:0000313" key="7">
    <source>
        <dbReference type="Proteomes" id="UP000185598"/>
    </source>
</evidence>
<evidence type="ECO:0000256" key="1">
    <source>
        <dbReference type="ARBA" id="ARBA00023015"/>
    </source>
</evidence>
<dbReference type="PROSITE" id="PS50949">
    <property type="entry name" value="HTH_GNTR"/>
    <property type="match status" value="1"/>
</dbReference>
<dbReference type="InterPro" id="IPR011711">
    <property type="entry name" value="GntR_C"/>
</dbReference>